<dbReference type="GO" id="GO:0032259">
    <property type="term" value="P:methylation"/>
    <property type="evidence" value="ECO:0007669"/>
    <property type="project" value="UniProtKB-KW"/>
</dbReference>
<dbReference type="OrthoDB" id="279507at2"/>
<keyword evidence="2" id="KW-0808">Transferase</keyword>
<dbReference type="Pfam" id="PF00856">
    <property type="entry name" value="SET"/>
    <property type="match status" value="1"/>
</dbReference>
<keyword evidence="2" id="KW-0489">Methyltransferase</keyword>
<dbReference type="PIRSF" id="PIRSF022536">
    <property type="entry name" value="A612L_SET"/>
    <property type="match status" value="1"/>
</dbReference>
<sequence length="124" mass="14179">MFKVKESKHGRGRGIFAVQFIKKGALIHKAPVIVSPKAEFDYLKQTILRNYLFDWGESPGDSAIALGYGSLFNHSYRPNAIYSMNIKKRTIKFYAIKDIPPGEEIVVNYNGRPNDKSPLWFEVK</sequence>
<dbReference type="PANTHER" id="PTHR47332:SF4">
    <property type="entry name" value="SET DOMAIN-CONTAINING PROTEIN 5"/>
    <property type="match status" value="1"/>
</dbReference>
<accession>A0A2N5M4Y4</accession>
<dbReference type="Gene3D" id="2.170.270.10">
    <property type="entry name" value="SET domain"/>
    <property type="match status" value="1"/>
</dbReference>
<dbReference type="AlphaFoldDB" id="A0A2N5M4Y4"/>
<proteinExistence type="predicted"/>
<dbReference type="InterPro" id="IPR046341">
    <property type="entry name" value="SET_dom_sf"/>
</dbReference>
<dbReference type="Proteomes" id="UP000234748">
    <property type="component" value="Unassembled WGS sequence"/>
</dbReference>
<dbReference type="SUPFAM" id="SSF82199">
    <property type="entry name" value="SET domain"/>
    <property type="match status" value="1"/>
</dbReference>
<name>A0A2N5M4Y4_9BACI</name>
<evidence type="ECO:0000313" key="2">
    <source>
        <dbReference type="EMBL" id="PLT29424.1"/>
    </source>
</evidence>
<evidence type="ECO:0000313" key="3">
    <source>
        <dbReference type="Proteomes" id="UP000234748"/>
    </source>
</evidence>
<dbReference type="CDD" id="cd10540">
    <property type="entry name" value="SET_SpSet7-like"/>
    <property type="match status" value="1"/>
</dbReference>
<reference evidence="2 3" key="1">
    <citation type="submission" date="2017-11" db="EMBL/GenBank/DDBJ databases">
        <title>Comparitive Functional Genomics of Dry Heat Resistant strains isolated from the Viking Spacecraft.</title>
        <authorList>
            <person name="Seuylemezian A."/>
            <person name="Cooper K."/>
            <person name="Vaishampayan P."/>
        </authorList>
    </citation>
    <scope>NUCLEOTIDE SEQUENCE [LARGE SCALE GENOMIC DNA]</scope>
    <source>
        <strain evidence="2 3">V1-29</strain>
    </source>
</reference>
<dbReference type="SMART" id="SM00317">
    <property type="entry name" value="SET"/>
    <property type="match status" value="1"/>
</dbReference>
<keyword evidence="3" id="KW-1185">Reference proteome</keyword>
<evidence type="ECO:0000259" key="1">
    <source>
        <dbReference type="PROSITE" id="PS50280"/>
    </source>
</evidence>
<dbReference type="RefSeq" id="WP_101642849.1">
    <property type="nucleotide sequence ID" value="NZ_PGUY01000040.1"/>
</dbReference>
<organism evidence="2 3">
    <name type="scientific">Peribacillus deserti</name>
    <dbReference type="NCBI Taxonomy" id="673318"/>
    <lineage>
        <taxon>Bacteria</taxon>
        <taxon>Bacillati</taxon>
        <taxon>Bacillota</taxon>
        <taxon>Bacilli</taxon>
        <taxon>Bacillales</taxon>
        <taxon>Bacillaceae</taxon>
        <taxon>Peribacillus</taxon>
    </lineage>
</organism>
<dbReference type="InterPro" id="IPR053185">
    <property type="entry name" value="SET_domain_protein"/>
</dbReference>
<comment type="caution">
    <text evidence="2">The sequence shown here is derived from an EMBL/GenBank/DDBJ whole genome shotgun (WGS) entry which is preliminary data.</text>
</comment>
<dbReference type="EMBL" id="PGUY01000040">
    <property type="protein sequence ID" value="PLT29424.1"/>
    <property type="molecule type" value="Genomic_DNA"/>
</dbReference>
<dbReference type="InterPro" id="IPR001214">
    <property type="entry name" value="SET_dom"/>
</dbReference>
<dbReference type="PANTHER" id="PTHR47332">
    <property type="entry name" value="SET DOMAIN-CONTAINING PROTEIN 5"/>
    <property type="match status" value="1"/>
</dbReference>
<protein>
    <submittedName>
        <fullName evidence="2">SET domain-containing protein-lysine N-methyltransferase</fullName>
    </submittedName>
</protein>
<feature type="domain" description="SET" evidence="1">
    <location>
        <begin position="1"/>
        <end position="110"/>
    </location>
</feature>
<dbReference type="GO" id="GO:0062122">
    <property type="term" value="F:histone H3K37 methyltransferase activity"/>
    <property type="evidence" value="ECO:0007669"/>
    <property type="project" value="InterPro"/>
</dbReference>
<gene>
    <name evidence="2" type="ORF">CUU66_13045</name>
</gene>
<dbReference type="PROSITE" id="PS50280">
    <property type="entry name" value="SET"/>
    <property type="match status" value="1"/>
</dbReference>
<dbReference type="InterPro" id="IPR009207">
    <property type="entry name" value="SET7_MeTrfase"/>
</dbReference>